<organism evidence="1 2">
    <name type="scientific">Granulicatella seriolae</name>
    <dbReference type="NCBI Taxonomy" id="2967226"/>
    <lineage>
        <taxon>Bacteria</taxon>
        <taxon>Bacillati</taxon>
        <taxon>Bacillota</taxon>
        <taxon>Bacilli</taxon>
        <taxon>Lactobacillales</taxon>
        <taxon>Carnobacteriaceae</taxon>
        <taxon>Granulicatella</taxon>
    </lineage>
</organism>
<dbReference type="Proteomes" id="UP001059480">
    <property type="component" value="Unassembled WGS sequence"/>
</dbReference>
<dbReference type="Gene3D" id="1.10.8.560">
    <property type="entry name" value="Antirestriction protein ArdA, domain 2"/>
    <property type="match status" value="1"/>
</dbReference>
<evidence type="ECO:0000313" key="2">
    <source>
        <dbReference type="Proteomes" id="UP001059480"/>
    </source>
</evidence>
<dbReference type="InterPro" id="IPR009899">
    <property type="entry name" value="ArdA"/>
</dbReference>
<sequence>MDDMQVYISNLGKYNEGELVGAWFQPPIDMEEVKEKIGLNDQYEEYAIHDYELPFEIGEYTPISEINRLCALIEEIEDSDIFKELREIQSMWFSSLEELIEHKDEIICYSDCDSMEDVAAYYVEETGQLGEVPANLRNYIDYHSLGRDMELEGSFLITSNGVFEYVG</sequence>
<dbReference type="InterPro" id="IPR041896">
    <property type="entry name" value="ArdA_dom2"/>
</dbReference>
<dbReference type="Pfam" id="PF07275">
    <property type="entry name" value="ArdA"/>
    <property type="match status" value="1"/>
</dbReference>
<dbReference type="Gene3D" id="3.10.20.480">
    <property type="entry name" value="Antirestriction protein ArdA, domain 1"/>
    <property type="match status" value="1"/>
</dbReference>
<dbReference type="InterPro" id="IPR041895">
    <property type="entry name" value="ArdA_dom1"/>
</dbReference>
<reference evidence="1" key="2">
    <citation type="journal article" date="2023" name="Curr. Microbiol.">
        <title>Granulicatella seriolae sp. nov., a Novel Facultative Anaerobe Isolated from Yellowtail Marine Fish.</title>
        <authorList>
            <person name="Lee M."/>
            <person name="Choi Y.J."/>
            <person name="Farooq A."/>
            <person name="Jeong J.B."/>
            <person name="Jung M.Y."/>
        </authorList>
    </citation>
    <scope>NUCLEOTIDE SEQUENCE</scope>
    <source>
        <strain evidence="1">S8</strain>
    </source>
</reference>
<proteinExistence type="predicted"/>
<reference evidence="1" key="3">
    <citation type="journal article" date="2023" name="Microbiol. Resour. Announc.">
        <title>Draft Genome Sequence of Granulicatella sp. Strain S8, Isolated from a Marine Fish, Seriola quinqueradiata.</title>
        <authorList>
            <person name="Lee M."/>
            <person name="Farooq A."/>
            <person name="Jeong J.B."/>
            <person name="Jung M.Y."/>
        </authorList>
    </citation>
    <scope>NUCLEOTIDE SEQUENCE</scope>
    <source>
        <strain evidence="1">S8</strain>
    </source>
</reference>
<gene>
    <name evidence="1" type="ORF">NPA36_01235</name>
</gene>
<dbReference type="RefSeq" id="WP_256944296.1">
    <property type="nucleotide sequence ID" value="NZ_JANHNZ010000001.1"/>
</dbReference>
<accession>A0ABT1WKX6</accession>
<evidence type="ECO:0000313" key="1">
    <source>
        <dbReference type="EMBL" id="MCQ9209189.1"/>
    </source>
</evidence>
<dbReference type="EMBL" id="JANHNZ010000001">
    <property type="protein sequence ID" value="MCQ9209189.1"/>
    <property type="molecule type" value="Genomic_DNA"/>
</dbReference>
<keyword evidence="2" id="KW-1185">Reference proteome</keyword>
<dbReference type="InterPro" id="IPR041893">
    <property type="entry name" value="ArdA_dom3"/>
</dbReference>
<reference evidence="1" key="1">
    <citation type="submission" date="2022-07" db="EMBL/GenBank/DDBJ databases">
        <authorList>
            <person name="Jung M.-Y."/>
            <person name="Lee M."/>
        </authorList>
    </citation>
    <scope>NUCLEOTIDE SEQUENCE</scope>
    <source>
        <strain evidence="1">S8</strain>
    </source>
</reference>
<dbReference type="Gene3D" id="1.10.10.1190">
    <property type="entry name" value="Antirestriction protein ArdA, domain 3"/>
    <property type="match status" value="1"/>
</dbReference>
<protein>
    <submittedName>
        <fullName evidence="1">Antirestriction protein ArdA</fullName>
    </submittedName>
</protein>
<name>A0ABT1WKX6_9LACT</name>
<comment type="caution">
    <text evidence="1">The sequence shown here is derived from an EMBL/GenBank/DDBJ whole genome shotgun (WGS) entry which is preliminary data.</text>
</comment>